<dbReference type="GO" id="GO:0004252">
    <property type="term" value="F:serine-type endopeptidase activity"/>
    <property type="evidence" value="ECO:0007669"/>
    <property type="project" value="UniProtKB-UniRule"/>
</dbReference>
<evidence type="ECO:0000313" key="4">
    <source>
        <dbReference type="Proteomes" id="UP000295106"/>
    </source>
</evidence>
<keyword evidence="1" id="KW-0479">Metal-binding</keyword>
<protein>
    <submittedName>
        <fullName evidence="3">Subtilase family protein</fullName>
    </submittedName>
</protein>
<dbReference type="CDD" id="cd04056">
    <property type="entry name" value="Peptidases_S53"/>
    <property type="match status" value="1"/>
</dbReference>
<feature type="domain" description="Peptidase S53" evidence="2">
    <location>
        <begin position="141"/>
        <end position="501"/>
    </location>
</feature>
<dbReference type="Gene3D" id="3.40.50.200">
    <property type="entry name" value="Peptidase S8/S53 domain"/>
    <property type="match status" value="1"/>
</dbReference>
<dbReference type="GO" id="GO:0008240">
    <property type="term" value="F:tripeptidyl-peptidase activity"/>
    <property type="evidence" value="ECO:0007669"/>
    <property type="project" value="TreeGrafter"/>
</dbReference>
<dbReference type="Gene3D" id="2.60.40.10">
    <property type="entry name" value="Immunoglobulins"/>
    <property type="match status" value="3"/>
</dbReference>
<keyword evidence="1" id="KW-0720">Serine protease</keyword>
<dbReference type="GO" id="GO:0006508">
    <property type="term" value="P:proteolysis"/>
    <property type="evidence" value="ECO:0007669"/>
    <property type="project" value="UniProtKB-KW"/>
</dbReference>
<dbReference type="CDD" id="cd11304">
    <property type="entry name" value="Cadherin_repeat"/>
    <property type="match status" value="1"/>
</dbReference>
<dbReference type="PANTHER" id="PTHR14218:SF15">
    <property type="entry name" value="TRIPEPTIDYL-PEPTIDASE 1"/>
    <property type="match status" value="1"/>
</dbReference>
<proteinExistence type="predicted"/>
<sequence>MGGLNGRDRAGQRSLLAVLVAIAFAGLGGCGGGDEQDADSAQAAALATAEAGPVAPAAVDATARVRPMFHALPVLLPEPAPAGEVSAQALGGPQQIVLDGVDSRIDTKRLTPSRFEARRAEVRAAAASGIVRPADTTVATVYDPDEIRRAYRLPKLASADAAAKGAGQTIYIVVAGRHSTAFADLNVFARRFGLPGCSGGSTVAPGTRLPLAAASATGGCSLLVANVDASGQLLSQVPTGDDEWGMETALDLQWAHAMAPMARLVLIQAASETLADMLPAVELANRMGAGVVSMSWGAEEASWATSLQSSFKGRGMNYVAAVGDDGTQSLWPAVTPEVLAVGGTTLSYDGVNPRRENVWSGSGGGTSLYFSRPSYQLAVKTQGSALGGRGTADVSFNADPYTGHQVYHEGQWLALGGTSAGTPQWAGILAVANAQRQRRGWGALSTTHISLYGLMGSPSFSDITSGANGSCRGCTAAVGYDHPSGIGTPNVDVLLTRLVPATAPNRPPVFGSLKATGRVKSALSFTVPVSDPDGDAITLGVEGALPKGMSFNAASRSFSWPKPAAGSHSVALTALDAKGNKARGTVVFSIGQANRKPSLPSASWSAFAGRPFEATVAGTDPDGDALSYTLTKAPAGMSISADGVVRWARPTIGKFTVSVKASDAYGASVSKKIKLKVVAPPSAPVVDGAAMSATAGKKWSFKVSARDANGDKLRFTVSGAPAGLSIDSKGKLAWKKPLAGTHAFTVTASDPGGLTGTARMTLTVR</sequence>
<dbReference type="InterPro" id="IPR013783">
    <property type="entry name" value="Ig-like_fold"/>
</dbReference>
<gene>
    <name evidence="3" type="ORF">EV684_105228</name>
</gene>
<evidence type="ECO:0000256" key="1">
    <source>
        <dbReference type="PROSITE-ProRule" id="PRU01032"/>
    </source>
</evidence>
<keyword evidence="1" id="KW-0106">Calcium</keyword>
<comment type="cofactor">
    <cofactor evidence="1">
        <name>Ca(2+)</name>
        <dbReference type="ChEBI" id="CHEBI:29108"/>
    </cofactor>
    <text evidence="1">Binds 1 Ca(2+) ion per subunit.</text>
</comment>
<dbReference type="Proteomes" id="UP000295106">
    <property type="component" value="Unassembled WGS sequence"/>
</dbReference>
<dbReference type="PROSITE" id="PS51695">
    <property type="entry name" value="SEDOLISIN"/>
    <property type="match status" value="1"/>
</dbReference>
<feature type="binding site" evidence="1">
    <location>
        <position position="479"/>
    </location>
    <ligand>
        <name>Ca(2+)</name>
        <dbReference type="ChEBI" id="CHEBI:29108"/>
    </ligand>
</feature>
<organism evidence="3 4">
    <name type="scientific">Rubrivivax gelatinosus</name>
    <name type="common">Rhodocyclus gelatinosus</name>
    <name type="synonym">Rhodopseudomonas gelatinosa</name>
    <dbReference type="NCBI Taxonomy" id="28068"/>
    <lineage>
        <taxon>Bacteria</taxon>
        <taxon>Pseudomonadati</taxon>
        <taxon>Pseudomonadota</taxon>
        <taxon>Betaproteobacteria</taxon>
        <taxon>Burkholderiales</taxon>
        <taxon>Sphaerotilaceae</taxon>
        <taxon>Rubrivivax</taxon>
    </lineage>
</organism>
<dbReference type="PANTHER" id="PTHR14218">
    <property type="entry name" value="PROTEASE S8 TRIPEPTIDYL PEPTIDASE I CLN2"/>
    <property type="match status" value="1"/>
</dbReference>
<dbReference type="InterPro" id="IPR006644">
    <property type="entry name" value="Cadg"/>
</dbReference>
<accession>A0A4R2M8R9</accession>
<dbReference type="GO" id="GO:0016020">
    <property type="term" value="C:membrane"/>
    <property type="evidence" value="ECO:0007669"/>
    <property type="project" value="InterPro"/>
</dbReference>
<dbReference type="SMART" id="SM00736">
    <property type="entry name" value="CADG"/>
    <property type="match status" value="1"/>
</dbReference>
<dbReference type="SUPFAM" id="SSF49313">
    <property type="entry name" value="Cadherin-like"/>
    <property type="match status" value="3"/>
</dbReference>
<dbReference type="PROSITE" id="PS51257">
    <property type="entry name" value="PROKAR_LIPOPROTEIN"/>
    <property type="match status" value="1"/>
</dbReference>
<dbReference type="InterPro" id="IPR050819">
    <property type="entry name" value="Tripeptidyl-peptidase_I"/>
</dbReference>
<comment type="caution">
    <text evidence="3">The sequence shown here is derived from an EMBL/GenBank/DDBJ whole genome shotgun (WGS) entry which is preliminary data.</text>
</comment>
<feature type="active site" description="Charge relay system" evidence="1">
    <location>
        <position position="419"/>
    </location>
</feature>
<dbReference type="InterPro" id="IPR015919">
    <property type="entry name" value="Cadherin-like_sf"/>
</dbReference>
<keyword evidence="1" id="KW-0378">Hydrolase</keyword>
<dbReference type="InterPro" id="IPR036852">
    <property type="entry name" value="Peptidase_S8/S53_dom_sf"/>
</dbReference>
<dbReference type="AlphaFoldDB" id="A0A4R2M8R9"/>
<evidence type="ECO:0000259" key="2">
    <source>
        <dbReference type="PROSITE" id="PS51695"/>
    </source>
</evidence>
<feature type="binding site" evidence="1">
    <location>
        <position position="481"/>
    </location>
    <ligand>
        <name>Ca(2+)</name>
        <dbReference type="ChEBI" id="CHEBI:29108"/>
    </ligand>
</feature>
<feature type="active site" description="Charge relay system" evidence="1">
    <location>
        <position position="247"/>
    </location>
</feature>
<feature type="active site" description="Charge relay system" evidence="1">
    <location>
        <position position="251"/>
    </location>
</feature>
<dbReference type="GO" id="GO:0005509">
    <property type="term" value="F:calcium ion binding"/>
    <property type="evidence" value="ECO:0007669"/>
    <property type="project" value="InterPro"/>
</dbReference>
<evidence type="ECO:0000313" key="3">
    <source>
        <dbReference type="EMBL" id="TCP03062.1"/>
    </source>
</evidence>
<feature type="binding site" evidence="1">
    <location>
        <position position="462"/>
    </location>
    <ligand>
        <name>Ca(2+)</name>
        <dbReference type="ChEBI" id="CHEBI:29108"/>
    </ligand>
</feature>
<feature type="binding site" evidence="1">
    <location>
        <position position="463"/>
    </location>
    <ligand>
        <name>Ca(2+)</name>
        <dbReference type="ChEBI" id="CHEBI:29108"/>
    </ligand>
</feature>
<reference evidence="3 4" key="1">
    <citation type="submission" date="2019-03" db="EMBL/GenBank/DDBJ databases">
        <title>Genomic Encyclopedia of Type Strains, Phase IV (KMG-IV): sequencing the most valuable type-strain genomes for metagenomic binning, comparative biology and taxonomic classification.</title>
        <authorList>
            <person name="Goeker M."/>
        </authorList>
    </citation>
    <scope>NUCLEOTIDE SEQUENCE [LARGE SCALE GENOMIC DNA]</scope>
    <source>
        <strain evidence="3 4">DSM 1709</strain>
    </source>
</reference>
<dbReference type="InterPro" id="IPR030400">
    <property type="entry name" value="Sedolisin_dom"/>
</dbReference>
<name>A0A4R2M8R9_RUBGE</name>
<dbReference type="SUPFAM" id="SSF52743">
    <property type="entry name" value="Subtilisin-like"/>
    <property type="match status" value="1"/>
</dbReference>
<dbReference type="EMBL" id="SLXD01000005">
    <property type="protein sequence ID" value="TCP03062.1"/>
    <property type="molecule type" value="Genomic_DNA"/>
</dbReference>
<keyword evidence="1" id="KW-0645">Protease</keyword>
<dbReference type="Pfam" id="PF05345">
    <property type="entry name" value="He_PIG"/>
    <property type="match status" value="3"/>
</dbReference>